<feature type="compositionally biased region" description="Basic and acidic residues" evidence="2">
    <location>
        <begin position="603"/>
        <end position="614"/>
    </location>
</feature>
<feature type="compositionally biased region" description="Gly residues" evidence="2">
    <location>
        <begin position="268"/>
        <end position="289"/>
    </location>
</feature>
<dbReference type="Proteomes" id="UP000323011">
    <property type="component" value="Unassembled WGS sequence"/>
</dbReference>
<reference evidence="3 4" key="1">
    <citation type="submission" date="2019-07" db="EMBL/GenBank/DDBJ databases">
        <title>Genomes of Cafeteria roenbergensis.</title>
        <authorList>
            <person name="Fischer M.G."/>
            <person name="Hackl T."/>
            <person name="Roman M."/>
        </authorList>
    </citation>
    <scope>NUCLEOTIDE SEQUENCE [LARGE SCALE GENOMIC DNA]</scope>
    <source>
        <strain evidence="3 4">BVI</strain>
    </source>
</reference>
<organism evidence="3 4">
    <name type="scientific">Cafeteria roenbergensis</name>
    <name type="common">Marine flagellate</name>
    <dbReference type="NCBI Taxonomy" id="33653"/>
    <lineage>
        <taxon>Eukaryota</taxon>
        <taxon>Sar</taxon>
        <taxon>Stramenopiles</taxon>
        <taxon>Bigyra</taxon>
        <taxon>Opalozoa</taxon>
        <taxon>Bicosoecida</taxon>
        <taxon>Cafeteriaceae</taxon>
        <taxon>Cafeteria</taxon>
    </lineage>
</organism>
<feature type="region of interest" description="Disordered" evidence="2">
    <location>
        <begin position="238"/>
        <end position="313"/>
    </location>
</feature>
<evidence type="ECO:0000313" key="4">
    <source>
        <dbReference type="Proteomes" id="UP000323011"/>
    </source>
</evidence>
<sequence length="844" mass="86323">MAAAGMVLKAVTDSARSAQLRKQGVTGTEESIASRQAAMVAATRSSLYELLDGPATASDIVAFFDSNVIDMVQRREDVFAASMMTAYKDELSTQVQAAYAKAAAAAARADRFEKDVQTLHARLSRRSDGWDTERAAMYRQILALRELLRRHGVEASKIASLSAQMNASGGAGAAGGSDDDPLGAAKSRALEARLRRSEAALATAKAQQTQSSRLVERLRQEAQELQDRVQAMDTLAESAKMENQRLRQELDRARASASGRPVRSTDGFDGGSGGGGGGGGAGGGSGGAAAAGASEGKDADGGGWTRGGAAWGETERREARAAVAAGKLDWEEAAESLAELLIEPALKQAVDAALQRQSHGGSSSRDSASALPTTRAEMELRMELDRTRAELARAAGGRASLEAELRQSRDVVAAEREAMTKDVADNGCQTAVSGDAVSVVDAQRMAEQAVEEATRAADLKHKAELKAAVSAALRSAKAEADDDDDETESSAGGGGSAGPAKRSTKTKGGKSGGRSTGKRSAGSTGRRPAGRAKATAAGSAKASADSAAGGAEQDDDASADNSVEGLQARLAQARQAQRDAEKSLAAAVSRRQRAEAEAASLKRSAEEIEARKASDAALTADLQTKLSAAEAEAAELQLAAGRGARRVAELEAELEEVKQEAAAAKRQLTTTRANAMASGAKAEEAEAEAAARAEAAAAAEAAAKAAMEAAELAQQRAARAVRAAALDAEVSLDHQEESSAAQAAERQAAATAAAKAAAEAAAAAQITLAKASADSAAARAAAAETASGDAASLIADLQQKLERAETAASLARGRAAHLEADLAEATEALATARAELEAARRHGR</sequence>
<feature type="compositionally biased region" description="Low complexity" evidence="2">
    <location>
        <begin position="738"/>
        <end position="754"/>
    </location>
</feature>
<dbReference type="EMBL" id="VLTN01000034">
    <property type="protein sequence ID" value="KAA0150481.1"/>
    <property type="molecule type" value="Genomic_DNA"/>
</dbReference>
<evidence type="ECO:0000256" key="2">
    <source>
        <dbReference type="SAM" id="MobiDB-lite"/>
    </source>
</evidence>
<keyword evidence="1" id="KW-0175">Coiled coil</keyword>
<feature type="compositionally biased region" description="Low complexity" evidence="2">
    <location>
        <begin position="518"/>
        <end position="551"/>
    </location>
</feature>
<evidence type="ECO:0000313" key="3">
    <source>
        <dbReference type="EMBL" id="KAA0150481.1"/>
    </source>
</evidence>
<feature type="region of interest" description="Disordered" evidence="2">
    <location>
        <begin position="730"/>
        <end position="754"/>
    </location>
</feature>
<dbReference type="AlphaFoldDB" id="A0A5A8CF65"/>
<comment type="caution">
    <text evidence="3">The sequence shown here is derived from an EMBL/GenBank/DDBJ whole genome shotgun (WGS) entry which is preliminary data.</text>
</comment>
<dbReference type="PANTHER" id="PTHR45615">
    <property type="entry name" value="MYOSIN HEAVY CHAIN, NON-MUSCLE"/>
    <property type="match status" value="1"/>
</dbReference>
<proteinExistence type="predicted"/>
<evidence type="ECO:0000256" key="1">
    <source>
        <dbReference type="SAM" id="Coils"/>
    </source>
</evidence>
<keyword evidence="4" id="KW-1185">Reference proteome</keyword>
<protein>
    <submittedName>
        <fullName evidence="3">Uncharacterized protein</fullName>
    </submittedName>
</protein>
<dbReference type="PANTHER" id="PTHR45615:SF66">
    <property type="entry name" value="CARD DOMAIN-CONTAINING PROTEIN"/>
    <property type="match status" value="1"/>
</dbReference>
<feature type="coiled-coil region" evidence="1">
    <location>
        <begin position="794"/>
        <end position="842"/>
    </location>
</feature>
<accession>A0A5A8CF65</accession>
<feature type="compositionally biased region" description="Low complexity" evidence="2">
    <location>
        <begin position="566"/>
        <end position="575"/>
    </location>
</feature>
<gene>
    <name evidence="3" type="ORF">FNF29_05284</name>
</gene>
<feature type="compositionally biased region" description="Basic and acidic residues" evidence="2">
    <location>
        <begin position="239"/>
        <end position="254"/>
    </location>
</feature>
<name>A0A5A8CF65_CAFRO</name>
<feature type="compositionally biased region" description="Gly residues" evidence="2">
    <location>
        <begin position="301"/>
        <end position="310"/>
    </location>
</feature>
<feature type="region of interest" description="Disordered" evidence="2">
    <location>
        <begin position="473"/>
        <end position="615"/>
    </location>
</feature>